<feature type="region of interest" description="Disordered" evidence="2">
    <location>
        <begin position="116"/>
        <end position="141"/>
    </location>
</feature>
<organism evidence="3">
    <name type="scientific">Oryza brachyantha</name>
    <name type="common">malo sina</name>
    <dbReference type="NCBI Taxonomy" id="4533"/>
    <lineage>
        <taxon>Eukaryota</taxon>
        <taxon>Viridiplantae</taxon>
        <taxon>Streptophyta</taxon>
        <taxon>Embryophyta</taxon>
        <taxon>Tracheophyta</taxon>
        <taxon>Spermatophyta</taxon>
        <taxon>Magnoliopsida</taxon>
        <taxon>Liliopsida</taxon>
        <taxon>Poales</taxon>
        <taxon>Poaceae</taxon>
        <taxon>BOP clade</taxon>
        <taxon>Oryzoideae</taxon>
        <taxon>Oryzeae</taxon>
        <taxon>Oryzinae</taxon>
        <taxon>Oryza</taxon>
    </lineage>
</organism>
<dbReference type="Proteomes" id="UP000006038">
    <property type="component" value="Chromosome 7"/>
</dbReference>
<evidence type="ECO:0000313" key="4">
    <source>
        <dbReference type="Proteomes" id="UP000006038"/>
    </source>
</evidence>
<dbReference type="eggNOG" id="KOG2756">
    <property type="taxonomic scope" value="Eukaryota"/>
</dbReference>
<dbReference type="GO" id="GO:0003697">
    <property type="term" value="F:single-stranded DNA binding"/>
    <property type="evidence" value="ECO:0007669"/>
    <property type="project" value="TreeGrafter"/>
</dbReference>
<evidence type="ECO:0000313" key="3">
    <source>
        <dbReference type="EnsemblPlants" id="OB07G21690.1"/>
    </source>
</evidence>
<accession>J3ML87</accession>
<dbReference type="STRING" id="4533.J3ML87"/>
<dbReference type="InterPro" id="IPR036691">
    <property type="entry name" value="Endo/exonu/phosph_ase_sf"/>
</dbReference>
<dbReference type="PANTHER" id="PTHR15822">
    <property type="entry name" value="TRAF AND TNF RECEPTOR-ASSOCIATED PROTEIN"/>
    <property type="match status" value="1"/>
</dbReference>
<name>J3ML87_ORYBR</name>
<feature type="region of interest" description="Disordered" evidence="2">
    <location>
        <begin position="231"/>
        <end position="253"/>
    </location>
</feature>
<proteinExistence type="predicted"/>
<protein>
    <submittedName>
        <fullName evidence="3">Uncharacterized protein</fullName>
    </submittedName>
</protein>
<dbReference type="InterPro" id="IPR051547">
    <property type="entry name" value="TDP2-like"/>
</dbReference>
<dbReference type="Gene3D" id="3.60.10.10">
    <property type="entry name" value="Endonuclease/exonuclease/phosphatase"/>
    <property type="match status" value="1"/>
</dbReference>
<dbReference type="PANTHER" id="PTHR15822:SF24">
    <property type="entry name" value="ENDONUCLEASE_EXONUCLEASE_PHOSPHATASE DOMAIN-CONTAINING PROTEIN"/>
    <property type="match status" value="1"/>
</dbReference>
<dbReference type="GO" id="GO:0070260">
    <property type="term" value="F:5'-tyrosyl-DNA phosphodiesterase activity"/>
    <property type="evidence" value="ECO:0007669"/>
    <property type="project" value="TreeGrafter"/>
</dbReference>
<dbReference type="GO" id="GO:0006302">
    <property type="term" value="P:double-strand break repair"/>
    <property type="evidence" value="ECO:0007669"/>
    <property type="project" value="TreeGrafter"/>
</dbReference>
<keyword evidence="1" id="KW-0378">Hydrolase</keyword>
<reference evidence="3" key="2">
    <citation type="submission" date="2013-04" db="UniProtKB">
        <authorList>
            <consortium name="EnsemblPlants"/>
        </authorList>
    </citation>
    <scope>IDENTIFICATION</scope>
</reference>
<dbReference type="OMA" id="RPSCHLG"/>
<evidence type="ECO:0000256" key="2">
    <source>
        <dbReference type="SAM" id="MobiDB-lite"/>
    </source>
</evidence>
<evidence type="ECO:0000256" key="1">
    <source>
        <dbReference type="ARBA" id="ARBA00022801"/>
    </source>
</evidence>
<reference evidence="3" key="1">
    <citation type="journal article" date="2013" name="Nat. Commun.">
        <title>Whole-genome sequencing of Oryza brachyantha reveals mechanisms underlying Oryza genome evolution.</title>
        <authorList>
            <person name="Chen J."/>
            <person name="Huang Q."/>
            <person name="Gao D."/>
            <person name="Wang J."/>
            <person name="Lang Y."/>
            <person name="Liu T."/>
            <person name="Li B."/>
            <person name="Bai Z."/>
            <person name="Luis Goicoechea J."/>
            <person name="Liang C."/>
            <person name="Chen C."/>
            <person name="Zhang W."/>
            <person name="Sun S."/>
            <person name="Liao Y."/>
            <person name="Zhang X."/>
            <person name="Yang L."/>
            <person name="Song C."/>
            <person name="Wang M."/>
            <person name="Shi J."/>
            <person name="Liu G."/>
            <person name="Liu J."/>
            <person name="Zhou H."/>
            <person name="Zhou W."/>
            <person name="Yu Q."/>
            <person name="An N."/>
            <person name="Chen Y."/>
            <person name="Cai Q."/>
            <person name="Wang B."/>
            <person name="Liu B."/>
            <person name="Min J."/>
            <person name="Huang Y."/>
            <person name="Wu H."/>
            <person name="Li Z."/>
            <person name="Zhang Y."/>
            <person name="Yin Y."/>
            <person name="Song W."/>
            <person name="Jiang J."/>
            <person name="Jackson S.A."/>
            <person name="Wing R.A."/>
            <person name="Wang J."/>
            <person name="Chen M."/>
        </authorList>
    </citation>
    <scope>NUCLEOTIDE SEQUENCE [LARGE SCALE GENOMIC DNA]</scope>
    <source>
        <strain evidence="3">cv. IRGC 101232</strain>
    </source>
</reference>
<dbReference type="AlphaFoldDB" id="J3ML87"/>
<dbReference type="HOGENOM" id="CLU_050478_1_0_1"/>
<sequence>MLSKIPMENPNPARWKFTNTAGGRGYMEAGINPGLANAMTAAPTIHIATTQLESPDTPAARTRSMERYAQAERTVAALSEARNVVLGGDMSRDGHTDMPFPLPAAAGGGPGDAWTALRPHDGRSSRTTASGTKMYRSKGPVAKAASLRKRTDRFVCKLQDYKLQAIRLIGTERTAGGVLLPRSCHLGMVLTVAVPDEHPVHHHHSTISRPRCTAVRRRLRVRTRNRMELWEEDDDNNGPSPGIRGPTVQIEVK</sequence>
<dbReference type="Gramene" id="OB07G21690.1">
    <property type="protein sequence ID" value="OB07G21690.1"/>
    <property type="gene ID" value="OB07G21690"/>
</dbReference>
<dbReference type="GO" id="GO:0005737">
    <property type="term" value="C:cytoplasm"/>
    <property type="evidence" value="ECO:0007669"/>
    <property type="project" value="TreeGrafter"/>
</dbReference>
<keyword evidence="4" id="KW-1185">Reference proteome</keyword>
<dbReference type="EnsemblPlants" id="OB07G21690.1">
    <property type="protein sequence ID" value="OB07G21690.1"/>
    <property type="gene ID" value="OB07G21690"/>
</dbReference>